<reference evidence="2 3" key="2">
    <citation type="submission" date="2018-11" db="EMBL/GenBank/DDBJ databases">
        <authorList>
            <consortium name="Pathogen Informatics"/>
        </authorList>
    </citation>
    <scope>NUCLEOTIDE SEQUENCE [LARGE SCALE GENOMIC DNA]</scope>
    <source>
        <strain evidence="2 3">NST_G2</strain>
    </source>
</reference>
<dbReference type="Proteomes" id="UP000275846">
    <property type="component" value="Unassembled WGS sequence"/>
</dbReference>
<evidence type="ECO:0000313" key="4">
    <source>
        <dbReference type="WBParaSite" id="SSLN_0001162701-mRNA-1"/>
    </source>
</evidence>
<name>A0A183T401_SCHSO</name>
<feature type="compositionally biased region" description="Acidic residues" evidence="1">
    <location>
        <begin position="62"/>
        <end position="76"/>
    </location>
</feature>
<dbReference type="WBParaSite" id="SSLN_0001162701-mRNA-1">
    <property type="protein sequence ID" value="SSLN_0001162701-mRNA-1"/>
    <property type="gene ID" value="SSLN_0001162701"/>
</dbReference>
<organism evidence="4">
    <name type="scientific">Schistocephalus solidus</name>
    <name type="common">Tapeworm</name>
    <dbReference type="NCBI Taxonomy" id="70667"/>
    <lineage>
        <taxon>Eukaryota</taxon>
        <taxon>Metazoa</taxon>
        <taxon>Spiralia</taxon>
        <taxon>Lophotrochozoa</taxon>
        <taxon>Platyhelminthes</taxon>
        <taxon>Cestoda</taxon>
        <taxon>Eucestoda</taxon>
        <taxon>Diphyllobothriidea</taxon>
        <taxon>Diphyllobothriidae</taxon>
        <taxon>Schistocephalus</taxon>
    </lineage>
</organism>
<keyword evidence="3" id="KW-1185">Reference proteome</keyword>
<feature type="compositionally biased region" description="Low complexity" evidence="1">
    <location>
        <begin position="43"/>
        <end position="57"/>
    </location>
</feature>
<evidence type="ECO:0000256" key="1">
    <source>
        <dbReference type="SAM" id="MobiDB-lite"/>
    </source>
</evidence>
<proteinExistence type="predicted"/>
<evidence type="ECO:0000313" key="2">
    <source>
        <dbReference type="EMBL" id="VDL97584.1"/>
    </source>
</evidence>
<reference evidence="4" key="1">
    <citation type="submission" date="2016-06" db="UniProtKB">
        <authorList>
            <consortium name="WormBaseParasite"/>
        </authorList>
    </citation>
    <scope>IDENTIFICATION</scope>
</reference>
<accession>A0A183T401</accession>
<sequence length="139" mass="15127">MPITKQEETIEDQKVTPKRRKLLLSTEKCHGQRSPRSNIVPVDGDPSKSPKSPGTSPLIPTDSDDLAPESSDEEDEARPSGKLEFRIANISRFNDHTTVRAGQLSDVEVGVAAGDLVYVYYLHDPAPQTQATGFHTTGG</sequence>
<feature type="region of interest" description="Disordered" evidence="1">
    <location>
        <begin position="24"/>
        <end position="83"/>
    </location>
</feature>
<evidence type="ECO:0000313" key="3">
    <source>
        <dbReference type="Proteomes" id="UP000275846"/>
    </source>
</evidence>
<dbReference type="AlphaFoldDB" id="A0A183T401"/>
<protein>
    <submittedName>
        <fullName evidence="4">CAP-Gly domain-containing protein</fullName>
    </submittedName>
</protein>
<gene>
    <name evidence="2" type="ORF">SSLN_LOCUS11199</name>
</gene>
<dbReference type="EMBL" id="UYSU01036360">
    <property type="protein sequence ID" value="VDL97584.1"/>
    <property type="molecule type" value="Genomic_DNA"/>
</dbReference>